<comment type="subcellular location">
    <subcellularLocation>
        <location evidence="1">Cell inner membrane</location>
        <topology evidence="1">Multi-pass membrane protein</topology>
    </subcellularLocation>
    <subcellularLocation>
        <location evidence="8">Cell membrane</location>
        <topology evidence="8">Multi-pass membrane protein</topology>
    </subcellularLocation>
</comment>
<dbReference type="CDD" id="cd06261">
    <property type="entry name" value="TM_PBP2"/>
    <property type="match status" value="2"/>
</dbReference>
<comment type="caution">
    <text evidence="10">The sequence shown here is derived from an EMBL/GenBank/DDBJ whole genome shotgun (WGS) entry which is preliminary data.</text>
</comment>
<evidence type="ECO:0000256" key="8">
    <source>
        <dbReference type="RuleBase" id="RU363032"/>
    </source>
</evidence>
<proteinExistence type="inferred from homology"/>
<dbReference type="GO" id="GO:0005886">
    <property type="term" value="C:plasma membrane"/>
    <property type="evidence" value="ECO:0007669"/>
    <property type="project" value="UniProtKB-SubCell"/>
</dbReference>
<dbReference type="Pfam" id="PF00528">
    <property type="entry name" value="BPD_transp_1"/>
    <property type="match status" value="2"/>
</dbReference>
<dbReference type="SUPFAM" id="SSF161098">
    <property type="entry name" value="MetI-like"/>
    <property type="match status" value="2"/>
</dbReference>
<comment type="similarity">
    <text evidence="8">Belongs to the binding-protein-dependent transport system permease family.</text>
</comment>
<dbReference type="Gene3D" id="1.10.3720.10">
    <property type="entry name" value="MetI-like"/>
    <property type="match status" value="2"/>
</dbReference>
<dbReference type="STRING" id="217031.ABB05_21385"/>
<gene>
    <name evidence="10" type="ORF">ABB05_21385</name>
</gene>
<evidence type="ECO:0000256" key="1">
    <source>
        <dbReference type="ARBA" id="ARBA00004429"/>
    </source>
</evidence>
<evidence type="ECO:0000256" key="3">
    <source>
        <dbReference type="ARBA" id="ARBA00022475"/>
    </source>
</evidence>
<keyword evidence="3" id="KW-1003">Cell membrane</keyword>
<dbReference type="Proteomes" id="UP000077881">
    <property type="component" value="Unassembled WGS sequence"/>
</dbReference>
<evidence type="ECO:0000259" key="9">
    <source>
        <dbReference type="PROSITE" id="PS50928"/>
    </source>
</evidence>
<evidence type="ECO:0000313" key="10">
    <source>
        <dbReference type="EMBL" id="OAK67119.1"/>
    </source>
</evidence>
<feature type="transmembrane region" description="Helical" evidence="8">
    <location>
        <begin position="509"/>
        <end position="533"/>
    </location>
</feature>
<evidence type="ECO:0000256" key="6">
    <source>
        <dbReference type="ARBA" id="ARBA00022989"/>
    </source>
</evidence>
<organism evidence="10 11">
    <name type="scientific">Lederbergia galactosidilytica</name>
    <dbReference type="NCBI Taxonomy" id="217031"/>
    <lineage>
        <taxon>Bacteria</taxon>
        <taxon>Bacillati</taxon>
        <taxon>Bacillota</taxon>
        <taxon>Bacilli</taxon>
        <taxon>Bacillales</taxon>
        <taxon>Bacillaceae</taxon>
        <taxon>Lederbergia</taxon>
    </lineage>
</organism>
<evidence type="ECO:0000256" key="7">
    <source>
        <dbReference type="ARBA" id="ARBA00023136"/>
    </source>
</evidence>
<feature type="domain" description="ABC transmembrane type-1" evidence="9">
    <location>
        <begin position="379"/>
        <end position="572"/>
    </location>
</feature>
<feature type="transmembrane region" description="Helical" evidence="8">
    <location>
        <begin position="156"/>
        <end position="180"/>
    </location>
</feature>
<feature type="transmembrane region" description="Helical" evidence="8">
    <location>
        <begin position="112"/>
        <end position="132"/>
    </location>
</feature>
<keyword evidence="5 8" id="KW-0812">Transmembrane</keyword>
<dbReference type="AlphaFoldDB" id="A0A177ZI15"/>
<feature type="transmembrane region" description="Helical" evidence="8">
    <location>
        <begin position="213"/>
        <end position="241"/>
    </location>
</feature>
<feature type="transmembrane region" description="Helical" evidence="8">
    <location>
        <begin position="553"/>
        <end position="577"/>
    </location>
</feature>
<feature type="transmembrane region" description="Helical" evidence="8">
    <location>
        <begin position="311"/>
        <end position="334"/>
    </location>
</feature>
<sequence>MRKYGVLIRKKVQNPIFLLTIIILAFLAYTIIFPLGEIIASTFMNVKGTDGFTFEGWKSVFVSDISQALLYSPILQTFQIGIFVSILSLILGSLLAWVVIRTDLKYKKVISFLLILPYMLPSWFNAFVWLIIFKNDRIGGRAGLIQAIFHVSPPDWLSYGAVPIILSLSTHYYIFAFLLVGAALSSINSDVEEGATILGANTWKVLRKITFPLVLPAIVSAFILIFSKSIGSFGVPALLGLPVRYYTLSTMIYSNISTGQQVYGFILSLVLIVSAIVVIYFNQKVISRRNYTTIGGKGSKRKLIRLGKWRLFTHVVIWLFIFCLSILPVLLLGIQTLLLKDGVYRLDNLTLHYWIGQSDPAIGNGILGVLQNERIFSAFKNTVMISFFAASIAAFIGLVIGYLITRNKQKWTFKLMDQLSFLPILIPSIAFSAIYLSMFSKPSLFLPSLYGTMAILVLITVVSELPLTTRTGTSSMIQIGNELEEAASVLGASWRTKFRKIILPLSRKGLLSGFILVFISAMKELDLLIMLVTPKTMTLTTYTFDLQEQGYTQTANAIVFIIVMSIILVYVAVTVFGKTDITKGIGK</sequence>
<feature type="transmembrane region" description="Helical" evidence="8">
    <location>
        <begin position="444"/>
        <end position="467"/>
    </location>
</feature>
<evidence type="ECO:0000313" key="11">
    <source>
        <dbReference type="Proteomes" id="UP000077881"/>
    </source>
</evidence>
<dbReference type="InterPro" id="IPR035906">
    <property type="entry name" value="MetI-like_sf"/>
</dbReference>
<reference evidence="10 11" key="1">
    <citation type="submission" date="2015-05" db="EMBL/GenBank/DDBJ databases">
        <title>Comparison of genome.</title>
        <authorList>
            <person name="Zheng Z."/>
            <person name="Sun M."/>
        </authorList>
    </citation>
    <scope>NUCLEOTIDE SEQUENCE [LARGE SCALE GENOMIC DNA]</scope>
    <source>
        <strain evidence="10 11">G25-74</strain>
    </source>
</reference>
<keyword evidence="11" id="KW-1185">Reference proteome</keyword>
<keyword evidence="4" id="KW-0997">Cell inner membrane</keyword>
<dbReference type="PANTHER" id="PTHR43357:SF4">
    <property type="entry name" value="INNER MEMBRANE ABC TRANSPORTER PERMEASE PROTEIN YDCV"/>
    <property type="match status" value="1"/>
</dbReference>
<evidence type="ECO:0000256" key="2">
    <source>
        <dbReference type="ARBA" id="ARBA00022448"/>
    </source>
</evidence>
<feature type="transmembrane region" description="Helical" evidence="8">
    <location>
        <begin position="78"/>
        <end position="100"/>
    </location>
</feature>
<feature type="transmembrane region" description="Helical" evidence="8">
    <location>
        <begin position="383"/>
        <end position="404"/>
    </location>
</feature>
<evidence type="ECO:0000256" key="4">
    <source>
        <dbReference type="ARBA" id="ARBA00022519"/>
    </source>
</evidence>
<feature type="transmembrane region" description="Helical" evidence="8">
    <location>
        <begin position="261"/>
        <end position="281"/>
    </location>
</feature>
<protein>
    <submittedName>
        <fullName evidence="10">ABC transporter permease</fullName>
    </submittedName>
</protein>
<dbReference type="GO" id="GO:0055085">
    <property type="term" value="P:transmembrane transport"/>
    <property type="evidence" value="ECO:0007669"/>
    <property type="project" value="InterPro"/>
</dbReference>
<dbReference type="RefSeq" id="WP_057984779.1">
    <property type="nucleotide sequence ID" value="NZ_JAGGKH010000012.1"/>
</dbReference>
<dbReference type="EMBL" id="LDJR01000061">
    <property type="protein sequence ID" value="OAK67119.1"/>
    <property type="molecule type" value="Genomic_DNA"/>
</dbReference>
<evidence type="ECO:0000256" key="5">
    <source>
        <dbReference type="ARBA" id="ARBA00022692"/>
    </source>
</evidence>
<keyword evidence="2 8" id="KW-0813">Transport</keyword>
<name>A0A177ZI15_9BACI</name>
<feature type="transmembrane region" description="Helical" evidence="8">
    <location>
        <begin position="416"/>
        <end position="438"/>
    </location>
</feature>
<feature type="domain" description="ABC transmembrane type-1" evidence="9">
    <location>
        <begin position="74"/>
        <end position="282"/>
    </location>
</feature>
<dbReference type="PROSITE" id="PS50928">
    <property type="entry name" value="ABC_TM1"/>
    <property type="match status" value="2"/>
</dbReference>
<dbReference type="InterPro" id="IPR000515">
    <property type="entry name" value="MetI-like"/>
</dbReference>
<accession>A0A177ZI15</accession>
<dbReference type="OrthoDB" id="57323at2"/>
<dbReference type="PANTHER" id="PTHR43357">
    <property type="entry name" value="INNER MEMBRANE ABC TRANSPORTER PERMEASE PROTEIN YDCV"/>
    <property type="match status" value="1"/>
</dbReference>
<keyword evidence="6 8" id="KW-1133">Transmembrane helix</keyword>
<feature type="transmembrane region" description="Helical" evidence="8">
    <location>
        <begin position="12"/>
        <end position="35"/>
    </location>
</feature>
<dbReference type="PATRIC" id="fig|217031.6.peg.4646"/>
<keyword evidence="7 8" id="KW-0472">Membrane</keyword>